<sequence length="41" mass="4247">MDSVSPAVNNRANTKGPAFPMKEAAGAADPDFSLTTRLLPS</sequence>
<feature type="compositionally biased region" description="Polar residues" evidence="1">
    <location>
        <begin position="1"/>
        <end position="13"/>
    </location>
</feature>
<dbReference type="AlphaFoldDB" id="S9P2J5"/>
<comment type="caution">
    <text evidence="2">The sequence shown here is derived from an EMBL/GenBank/DDBJ whole genome shotgun (WGS) entry which is preliminary data.</text>
</comment>
<name>S9P2J5_CYSF2</name>
<keyword evidence="3" id="KW-1185">Reference proteome</keyword>
<evidence type="ECO:0000313" key="2">
    <source>
        <dbReference type="EMBL" id="EPX57381.1"/>
    </source>
</evidence>
<proteinExistence type="predicted"/>
<dbReference type="Proteomes" id="UP000011682">
    <property type="component" value="Unassembled WGS sequence"/>
</dbReference>
<accession>S9P2J5</accession>
<protein>
    <submittedName>
        <fullName evidence="2">Uncharacterized protein</fullName>
    </submittedName>
</protein>
<gene>
    <name evidence="2" type="ORF">D187_007135</name>
</gene>
<organism evidence="2 3">
    <name type="scientific">Cystobacter fuscus (strain ATCC 25194 / DSM 2262 / NBRC 100088 / M29)</name>
    <dbReference type="NCBI Taxonomy" id="1242864"/>
    <lineage>
        <taxon>Bacteria</taxon>
        <taxon>Pseudomonadati</taxon>
        <taxon>Myxococcota</taxon>
        <taxon>Myxococcia</taxon>
        <taxon>Myxococcales</taxon>
        <taxon>Cystobacterineae</taxon>
        <taxon>Archangiaceae</taxon>
        <taxon>Cystobacter</taxon>
    </lineage>
</organism>
<dbReference type="EMBL" id="ANAH02000064">
    <property type="protein sequence ID" value="EPX57381.1"/>
    <property type="molecule type" value="Genomic_DNA"/>
</dbReference>
<feature type="region of interest" description="Disordered" evidence="1">
    <location>
        <begin position="1"/>
        <end position="41"/>
    </location>
</feature>
<reference evidence="2" key="1">
    <citation type="submission" date="2013-05" db="EMBL/GenBank/DDBJ databases">
        <title>Genome assembly of Cystobacter fuscus DSM 2262.</title>
        <authorList>
            <person name="Sharma G."/>
            <person name="Khatri I."/>
            <person name="Kaur C."/>
            <person name="Mayilraj S."/>
            <person name="Subramanian S."/>
        </authorList>
    </citation>
    <scope>NUCLEOTIDE SEQUENCE [LARGE SCALE GENOMIC DNA]</scope>
    <source>
        <strain evidence="2">DSM 2262</strain>
    </source>
</reference>
<evidence type="ECO:0000313" key="3">
    <source>
        <dbReference type="Proteomes" id="UP000011682"/>
    </source>
</evidence>
<evidence type="ECO:0000256" key="1">
    <source>
        <dbReference type="SAM" id="MobiDB-lite"/>
    </source>
</evidence>